<gene>
    <name evidence="7" type="ORF">MUO15_15260</name>
</gene>
<evidence type="ECO:0000313" key="7">
    <source>
        <dbReference type="EMBL" id="UOR10952.1"/>
    </source>
</evidence>
<dbReference type="SUPFAM" id="SSF48150">
    <property type="entry name" value="DNA-glycosylase"/>
    <property type="match status" value="1"/>
</dbReference>
<keyword evidence="3" id="KW-0227">DNA damage</keyword>
<dbReference type="Gene3D" id="1.10.340.30">
    <property type="entry name" value="Hypothetical protein, domain 2"/>
    <property type="match status" value="1"/>
</dbReference>
<dbReference type="InterPro" id="IPR003265">
    <property type="entry name" value="HhH-GPD_domain"/>
</dbReference>
<sequence length="299" mass="34734">MMTNDNYMIIPTPSDFNFEECLVYLNRSNQEVLHQVEGKKLTKPLKINESLILLKMTSGDDALTVEFPFDKPSLEKCVAVESYICNWFDLGRNLESFYKMAHEDSILNNLVLKHSGLRIVGIPDLFEALTWAVIGQQINLTFAYTLKKRFVEFFGERAEHQGEEYWLYPKSETIGSLTVNDLKELQFTTRKAEYVIGIAKAIVSREITKEELLQMDYSDMKKRLMMLRGVGEWTADYVMMRCLNQTSAFPAADIGLHHALRKQLGLDRKPSTEYVEKLSRNWGDWRAYAAFYLWRSQYG</sequence>
<dbReference type="PANTHER" id="PTHR43003">
    <property type="entry name" value="DNA-3-METHYLADENINE GLYCOSYLASE"/>
    <property type="match status" value="1"/>
</dbReference>
<evidence type="ECO:0000256" key="2">
    <source>
        <dbReference type="ARBA" id="ARBA00012000"/>
    </source>
</evidence>
<comment type="catalytic activity">
    <reaction evidence="1">
        <text>Hydrolysis of alkylated DNA, releasing 3-methyladenine, 3-methylguanine, 7-methylguanine and 7-methyladenine.</text>
        <dbReference type="EC" id="3.2.2.21"/>
    </reaction>
</comment>
<dbReference type="Gene3D" id="1.10.1670.10">
    <property type="entry name" value="Helix-hairpin-Helix base-excision DNA repair enzymes (C-terminal)"/>
    <property type="match status" value="1"/>
</dbReference>
<dbReference type="SMART" id="SM00478">
    <property type="entry name" value="ENDO3c"/>
    <property type="match status" value="1"/>
</dbReference>
<dbReference type="EMBL" id="CP095075">
    <property type="protein sequence ID" value="UOR10952.1"/>
    <property type="molecule type" value="Genomic_DNA"/>
</dbReference>
<evidence type="ECO:0000256" key="3">
    <source>
        <dbReference type="ARBA" id="ARBA00022763"/>
    </source>
</evidence>
<dbReference type="PANTHER" id="PTHR43003:SF12">
    <property type="entry name" value="DNA-3-METHYLADENINE GLYCOSYLASE"/>
    <property type="match status" value="1"/>
</dbReference>
<keyword evidence="8" id="KW-1185">Reference proteome</keyword>
<dbReference type="Pfam" id="PF00730">
    <property type="entry name" value="HhH-GPD"/>
    <property type="match status" value="1"/>
</dbReference>
<dbReference type="InterPro" id="IPR023170">
    <property type="entry name" value="HhH_base_excis_C"/>
</dbReference>
<accession>A0ABY4H8C6</accession>
<reference evidence="7" key="1">
    <citation type="submission" date="2022-04" db="EMBL/GenBank/DDBJ databases">
        <title>Halobacillus sp. isolated from saltern.</title>
        <authorList>
            <person name="Won M."/>
            <person name="Lee C.-M."/>
            <person name="Woen H.-Y."/>
            <person name="Kwon S.-W."/>
        </authorList>
    </citation>
    <scope>NUCLEOTIDE SEQUENCE</scope>
    <source>
        <strain evidence="7">SSHM10-5</strain>
    </source>
</reference>
<evidence type="ECO:0000256" key="5">
    <source>
        <dbReference type="ARBA" id="ARBA00023204"/>
    </source>
</evidence>
<evidence type="ECO:0000256" key="4">
    <source>
        <dbReference type="ARBA" id="ARBA00022801"/>
    </source>
</evidence>
<keyword evidence="5" id="KW-0234">DNA repair</keyword>
<dbReference type="EC" id="3.2.2.21" evidence="2"/>
<dbReference type="InterPro" id="IPR012904">
    <property type="entry name" value="OGG_N"/>
</dbReference>
<dbReference type="Proteomes" id="UP000830326">
    <property type="component" value="Chromosome"/>
</dbReference>
<dbReference type="InterPro" id="IPR037046">
    <property type="entry name" value="AlkA_N_sf"/>
</dbReference>
<feature type="domain" description="HhH-GPD" evidence="6">
    <location>
        <begin position="134"/>
        <end position="298"/>
    </location>
</feature>
<keyword evidence="4" id="KW-0378">Hydrolase</keyword>
<dbReference type="Pfam" id="PF07934">
    <property type="entry name" value="OGG_N"/>
    <property type="match status" value="1"/>
</dbReference>
<dbReference type="InterPro" id="IPR051912">
    <property type="entry name" value="Alkylbase_DNA_Glycosylase/TA"/>
</dbReference>
<organism evidence="7 8">
    <name type="scientific">Halobacillus amylolyticus</name>
    <dbReference type="NCBI Taxonomy" id="2932259"/>
    <lineage>
        <taxon>Bacteria</taxon>
        <taxon>Bacillati</taxon>
        <taxon>Bacillota</taxon>
        <taxon>Bacilli</taxon>
        <taxon>Bacillales</taxon>
        <taxon>Bacillaceae</taxon>
        <taxon>Halobacillus</taxon>
    </lineage>
</organism>
<evidence type="ECO:0000259" key="6">
    <source>
        <dbReference type="SMART" id="SM00478"/>
    </source>
</evidence>
<dbReference type="Gene3D" id="3.30.310.20">
    <property type="entry name" value="DNA-3-methyladenine glycosylase AlkA, N-terminal domain"/>
    <property type="match status" value="1"/>
</dbReference>
<dbReference type="RefSeq" id="WP_245030451.1">
    <property type="nucleotide sequence ID" value="NZ_CP095075.1"/>
</dbReference>
<name>A0ABY4H8C6_9BACI</name>
<dbReference type="InterPro" id="IPR011257">
    <property type="entry name" value="DNA_glycosylase"/>
</dbReference>
<evidence type="ECO:0000256" key="1">
    <source>
        <dbReference type="ARBA" id="ARBA00000086"/>
    </source>
</evidence>
<evidence type="ECO:0000313" key="8">
    <source>
        <dbReference type="Proteomes" id="UP000830326"/>
    </source>
</evidence>
<proteinExistence type="predicted"/>
<dbReference type="CDD" id="cd00056">
    <property type="entry name" value="ENDO3c"/>
    <property type="match status" value="1"/>
</dbReference>
<protein>
    <recommendedName>
        <fullName evidence="2">DNA-3-methyladenine glycosylase II</fullName>
        <ecNumber evidence="2">3.2.2.21</ecNumber>
    </recommendedName>
</protein>